<dbReference type="CDD" id="cd03784">
    <property type="entry name" value="GT1_Gtf-like"/>
    <property type="match status" value="1"/>
</dbReference>
<evidence type="ECO:0008006" key="6">
    <source>
        <dbReference type="Google" id="ProtNLM"/>
    </source>
</evidence>
<evidence type="ECO:0000256" key="3">
    <source>
        <dbReference type="ARBA" id="ARBA00022679"/>
    </source>
</evidence>
<dbReference type="Pfam" id="PF00201">
    <property type="entry name" value="UDPGT"/>
    <property type="match status" value="1"/>
</dbReference>
<accession>A0A7N0TLW3</accession>
<reference evidence="4" key="1">
    <citation type="submission" date="2021-01" db="UniProtKB">
        <authorList>
            <consortium name="EnsemblPlants"/>
        </authorList>
    </citation>
    <scope>IDENTIFICATION</scope>
</reference>
<dbReference type="AlphaFoldDB" id="A0A7N0TLW3"/>
<keyword evidence="3" id="KW-0808">Transferase</keyword>
<dbReference type="Proteomes" id="UP000594263">
    <property type="component" value="Unplaced"/>
</dbReference>
<evidence type="ECO:0000256" key="2">
    <source>
        <dbReference type="ARBA" id="ARBA00022676"/>
    </source>
</evidence>
<dbReference type="Gene3D" id="3.40.50.2000">
    <property type="entry name" value="Glycogen Phosphorylase B"/>
    <property type="match status" value="2"/>
</dbReference>
<dbReference type="FunFam" id="3.40.50.2000:FF:000060">
    <property type="entry name" value="Glycosyltransferase"/>
    <property type="match status" value="1"/>
</dbReference>
<proteinExistence type="inferred from homology"/>
<organism evidence="4 5">
    <name type="scientific">Kalanchoe fedtschenkoi</name>
    <name type="common">Lavender scallops</name>
    <name type="synonym">South American air plant</name>
    <dbReference type="NCBI Taxonomy" id="63787"/>
    <lineage>
        <taxon>Eukaryota</taxon>
        <taxon>Viridiplantae</taxon>
        <taxon>Streptophyta</taxon>
        <taxon>Embryophyta</taxon>
        <taxon>Tracheophyta</taxon>
        <taxon>Spermatophyta</taxon>
        <taxon>Magnoliopsida</taxon>
        <taxon>eudicotyledons</taxon>
        <taxon>Gunneridae</taxon>
        <taxon>Pentapetalae</taxon>
        <taxon>Saxifragales</taxon>
        <taxon>Crassulaceae</taxon>
        <taxon>Kalanchoe</taxon>
    </lineage>
</organism>
<sequence>MAESVQGVKTDVEFPGADIPPVSVSSVPPQFENPERELLPALLLANARALPKFDGVLVNTFSGFEPTALEALNNGRVVRNLPPILPIGMLPPVQMDIQGGGGGDEVVVGWLDAQPPGSVVLLSFGSRTAMSRDQIAEIAEALELSKQRFVWILKGRKVDREDKDDVTQLLGQPFLDRIRAGGRSGLVMREWVDQARILSHPAIGGFVSHCGWNSVTEAVARGVPELAWPLNGDQKVNAEVVVEAGVGTWDRSWGWGGERLVGGGEIARKLVELMGDAELKRRAASVGEEARRAVDDGGSFDRLLKLIENKSNNSDFATGR</sequence>
<dbReference type="OMA" id="IDEWRKN"/>
<dbReference type="SUPFAM" id="SSF53756">
    <property type="entry name" value="UDP-Glycosyltransferase/glycogen phosphorylase"/>
    <property type="match status" value="1"/>
</dbReference>
<keyword evidence="5" id="KW-1185">Reference proteome</keyword>
<dbReference type="InterPro" id="IPR050481">
    <property type="entry name" value="UDP-glycosyltransf_plant"/>
</dbReference>
<dbReference type="InterPro" id="IPR002213">
    <property type="entry name" value="UDP_glucos_trans"/>
</dbReference>
<dbReference type="EnsemblPlants" id="Kaladp0040s0002.1.v1.1">
    <property type="protein sequence ID" value="Kaladp0040s0002.1.v1.1.CDS.1"/>
    <property type="gene ID" value="Kaladp0040s0002.v1.1"/>
</dbReference>
<dbReference type="Gramene" id="Kaladp0040s0002.1.v1.1">
    <property type="protein sequence ID" value="Kaladp0040s0002.1.v1.1.CDS.1"/>
    <property type="gene ID" value="Kaladp0040s0002.v1.1"/>
</dbReference>
<protein>
    <recommendedName>
        <fullName evidence="6">UDP-glycosyltransferases domain-containing protein</fullName>
    </recommendedName>
</protein>
<evidence type="ECO:0000313" key="5">
    <source>
        <dbReference type="Proteomes" id="UP000594263"/>
    </source>
</evidence>
<dbReference type="PANTHER" id="PTHR48048:SF76">
    <property type="entry name" value="UDP-GLYCOSYLTRANSFERASE 708D1-LIKE"/>
    <property type="match status" value="1"/>
</dbReference>
<name>A0A7N0TLW3_KALFE</name>
<evidence type="ECO:0000256" key="1">
    <source>
        <dbReference type="ARBA" id="ARBA00009995"/>
    </source>
</evidence>
<evidence type="ECO:0000313" key="4">
    <source>
        <dbReference type="EnsemblPlants" id="Kaladp0040s0002.1.v1.1.CDS.1"/>
    </source>
</evidence>
<keyword evidence="2" id="KW-0328">Glycosyltransferase</keyword>
<comment type="similarity">
    <text evidence="1">Belongs to the UDP-glycosyltransferase family.</text>
</comment>
<dbReference type="PANTHER" id="PTHR48048">
    <property type="entry name" value="GLYCOSYLTRANSFERASE"/>
    <property type="match status" value="1"/>
</dbReference>
<dbReference type="GO" id="GO:0035251">
    <property type="term" value="F:UDP-glucosyltransferase activity"/>
    <property type="evidence" value="ECO:0007669"/>
    <property type="project" value="InterPro"/>
</dbReference>